<dbReference type="GeneTree" id="ENSGT00940000178527"/>
<sequence length="110" mass="12503">MFFEQLKFIITRKKCVIIVSFCPNVWSWLPGDCSPTVPESELYRSLQAVLPRCTDHPCILCVCAGMLRWTLHKKVQNNPANSLSLLWVLIKELEKVLSCGLKPLVMQGSL</sequence>
<reference evidence="1" key="2">
    <citation type="submission" date="2025-08" db="UniProtKB">
        <authorList>
            <consortium name="Ensembl"/>
        </authorList>
    </citation>
    <scope>IDENTIFICATION</scope>
    <source>
        <strain evidence="1">Guanapo</strain>
    </source>
</reference>
<protein>
    <submittedName>
        <fullName evidence="1">Uncharacterized protein</fullName>
    </submittedName>
</protein>
<accession>A0A3P9PTL6</accession>
<evidence type="ECO:0000313" key="1">
    <source>
        <dbReference type="Ensembl" id="ENSPREP00000025109.1"/>
    </source>
</evidence>
<dbReference type="STRING" id="8081.ENSPREP00000025109"/>
<proteinExistence type="predicted"/>
<dbReference type="Bgee" id="ENSPREG00000016945">
    <property type="expression patterns" value="Expressed in caudal fin"/>
</dbReference>
<evidence type="ECO:0000313" key="2">
    <source>
        <dbReference type="Proteomes" id="UP000242638"/>
    </source>
</evidence>
<organism evidence="1 2">
    <name type="scientific">Poecilia reticulata</name>
    <name type="common">Guppy</name>
    <name type="synonym">Acanthophacelus reticulatus</name>
    <dbReference type="NCBI Taxonomy" id="8081"/>
    <lineage>
        <taxon>Eukaryota</taxon>
        <taxon>Metazoa</taxon>
        <taxon>Chordata</taxon>
        <taxon>Craniata</taxon>
        <taxon>Vertebrata</taxon>
        <taxon>Euteleostomi</taxon>
        <taxon>Actinopterygii</taxon>
        <taxon>Neopterygii</taxon>
        <taxon>Teleostei</taxon>
        <taxon>Neoteleostei</taxon>
        <taxon>Acanthomorphata</taxon>
        <taxon>Ovalentaria</taxon>
        <taxon>Atherinomorphae</taxon>
        <taxon>Cyprinodontiformes</taxon>
        <taxon>Poeciliidae</taxon>
        <taxon>Poeciliinae</taxon>
        <taxon>Poecilia</taxon>
    </lineage>
</organism>
<reference evidence="1" key="3">
    <citation type="submission" date="2025-09" db="UniProtKB">
        <authorList>
            <consortium name="Ensembl"/>
        </authorList>
    </citation>
    <scope>IDENTIFICATION</scope>
    <source>
        <strain evidence="1">Guanapo</strain>
    </source>
</reference>
<keyword evidence="2" id="KW-1185">Reference proteome</keyword>
<reference evidence="2" key="1">
    <citation type="submission" date="2013-11" db="EMBL/GenBank/DDBJ databases">
        <title>The genomic landscape of the Guanapo guppy.</title>
        <authorList>
            <person name="Kuenstner A."/>
            <person name="Dreyer C."/>
        </authorList>
    </citation>
    <scope>NUCLEOTIDE SEQUENCE</scope>
    <source>
        <strain evidence="2">Guanapo</strain>
    </source>
</reference>
<dbReference type="Proteomes" id="UP000242638">
    <property type="component" value="Unassembled WGS sequence"/>
</dbReference>
<name>A0A3P9PTL6_POERE</name>
<dbReference type="AlphaFoldDB" id="A0A3P9PTL6"/>
<dbReference type="Ensembl" id="ENSPRET00000025359.1">
    <property type="protein sequence ID" value="ENSPREP00000025109.1"/>
    <property type="gene ID" value="ENSPREG00000016945.1"/>
</dbReference>